<dbReference type="EMBL" id="MN738948">
    <property type="protein sequence ID" value="QHT32759.1"/>
    <property type="molecule type" value="Genomic_DNA"/>
</dbReference>
<organism evidence="2">
    <name type="scientific">viral metagenome</name>
    <dbReference type="NCBI Taxonomy" id="1070528"/>
    <lineage>
        <taxon>unclassified sequences</taxon>
        <taxon>metagenomes</taxon>
        <taxon>organismal metagenomes</taxon>
    </lineage>
</organism>
<evidence type="ECO:0000313" key="2">
    <source>
        <dbReference type="EMBL" id="QHT32759.1"/>
    </source>
</evidence>
<feature type="compositionally biased region" description="Polar residues" evidence="1">
    <location>
        <begin position="217"/>
        <end position="227"/>
    </location>
</feature>
<sequence>MTTLITSTGNITMQNDSNVDELKWNADYDGDIANIKLNITEHENIKTDKGFHFKLTNNDLANMLSIPSVNIPIHKRLENDFMFPHKHDKRCSRKHIRKHNRKHSPNPYLFAVNMPPRELLRLPPATTEFNHSPSTMLHMTTARSKELPTMPLLSDDIQNQIISPVLLEEDQEEAPMLVPMPISTPYQVPAPVKRTRKHRRVYKTPSPKTLHMHFTSAPRSASRSGSHSDYARGKTIKHKYKHHRNTHMRTKKHRPSFSKFISEMVTK</sequence>
<feature type="region of interest" description="Disordered" evidence="1">
    <location>
        <begin position="209"/>
        <end position="233"/>
    </location>
</feature>
<proteinExistence type="predicted"/>
<name>A0A6C0EWT3_9ZZZZ</name>
<evidence type="ECO:0000256" key="1">
    <source>
        <dbReference type="SAM" id="MobiDB-lite"/>
    </source>
</evidence>
<reference evidence="2" key="1">
    <citation type="journal article" date="2020" name="Nature">
        <title>Giant virus diversity and host interactions through global metagenomics.</title>
        <authorList>
            <person name="Schulz F."/>
            <person name="Roux S."/>
            <person name="Paez-Espino D."/>
            <person name="Jungbluth S."/>
            <person name="Walsh D.A."/>
            <person name="Denef V.J."/>
            <person name="McMahon K.D."/>
            <person name="Konstantinidis K.T."/>
            <person name="Eloe-Fadrosh E.A."/>
            <person name="Kyrpides N.C."/>
            <person name="Woyke T."/>
        </authorList>
    </citation>
    <scope>NUCLEOTIDE SEQUENCE</scope>
    <source>
        <strain evidence="2">GVMAG-M-3300009161-30</strain>
    </source>
</reference>
<dbReference type="AlphaFoldDB" id="A0A6C0EWT3"/>
<accession>A0A6C0EWT3</accession>
<protein>
    <submittedName>
        <fullName evidence="2">Uncharacterized protein</fullName>
    </submittedName>
</protein>